<evidence type="ECO:0000313" key="2">
    <source>
        <dbReference type="EMBL" id="KAK0708650.1"/>
    </source>
</evidence>
<name>A0AA40DMI2_9PEZI</name>
<reference evidence="2" key="1">
    <citation type="submission" date="2023-06" db="EMBL/GenBank/DDBJ databases">
        <title>Genome-scale phylogeny and comparative genomics of the fungal order Sordariales.</title>
        <authorList>
            <consortium name="Lawrence Berkeley National Laboratory"/>
            <person name="Hensen N."/>
            <person name="Bonometti L."/>
            <person name="Westerberg I."/>
            <person name="Brannstrom I.O."/>
            <person name="Guillou S."/>
            <person name="Cros-Aarteil S."/>
            <person name="Calhoun S."/>
            <person name="Haridas S."/>
            <person name="Kuo A."/>
            <person name="Mondo S."/>
            <person name="Pangilinan J."/>
            <person name="Riley R."/>
            <person name="Labutti K."/>
            <person name="Andreopoulos B."/>
            <person name="Lipzen A."/>
            <person name="Chen C."/>
            <person name="Yanf M."/>
            <person name="Daum C."/>
            <person name="Ng V."/>
            <person name="Clum A."/>
            <person name="Steindorff A."/>
            <person name="Ohm R."/>
            <person name="Martin F."/>
            <person name="Silar P."/>
            <person name="Natvig D."/>
            <person name="Lalanne C."/>
            <person name="Gautier V."/>
            <person name="Ament-Velasquez S.L."/>
            <person name="Kruys A."/>
            <person name="Hutchinson M.I."/>
            <person name="Powell A.J."/>
            <person name="Barry K."/>
            <person name="Miller A.N."/>
            <person name="Grigoriev I.V."/>
            <person name="Debuchy R."/>
            <person name="Gladieux P."/>
            <person name="Thoren M.H."/>
            <person name="Johannesson H."/>
        </authorList>
    </citation>
    <scope>NUCLEOTIDE SEQUENCE</scope>
    <source>
        <strain evidence="2">SMH4607-1</strain>
    </source>
</reference>
<accession>A0AA40DMI2</accession>
<evidence type="ECO:0000256" key="1">
    <source>
        <dbReference type="SAM" id="MobiDB-lite"/>
    </source>
</evidence>
<sequence>MGLFVWLASSLEAQGNEPRPLTVEGHIWGRRPATTAGQTTLPGRKASSYSSNLGRAQGTMSSDRNPQPPADLDPRPFLKRRTQTAKSSIRSVHSDTRKTRTWATFRSDSSQASTLAAPPKKQQSFPTYLLSWEKLEEYLHKKWPDETFKRHVEADNYVFELPYPGLTADDEREIVKLRGKVRTRSPSNSPERSRRRGVV</sequence>
<feature type="region of interest" description="Disordered" evidence="1">
    <location>
        <begin position="29"/>
        <end position="94"/>
    </location>
</feature>
<evidence type="ECO:0000313" key="3">
    <source>
        <dbReference type="Proteomes" id="UP001172102"/>
    </source>
</evidence>
<organism evidence="2 3">
    <name type="scientific">Lasiosphaeris hirsuta</name>
    <dbReference type="NCBI Taxonomy" id="260670"/>
    <lineage>
        <taxon>Eukaryota</taxon>
        <taxon>Fungi</taxon>
        <taxon>Dikarya</taxon>
        <taxon>Ascomycota</taxon>
        <taxon>Pezizomycotina</taxon>
        <taxon>Sordariomycetes</taxon>
        <taxon>Sordariomycetidae</taxon>
        <taxon>Sordariales</taxon>
        <taxon>Lasiosphaeriaceae</taxon>
        <taxon>Lasiosphaeris</taxon>
    </lineage>
</organism>
<gene>
    <name evidence="2" type="ORF">B0H67DRAFT_345721</name>
</gene>
<dbReference type="Proteomes" id="UP001172102">
    <property type="component" value="Unassembled WGS sequence"/>
</dbReference>
<proteinExistence type="predicted"/>
<comment type="caution">
    <text evidence="2">The sequence shown here is derived from an EMBL/GenBank/DDBJ whole genome shotgun (WGS) entry which is preliminary data.</text>
</comment>
<feature type="region of interest" description="Disordered" evidence="1">
    <location>
        <begin position="177"/>
        <end position="199"/>
    </location>
</feature>
<protein>
    <submittedName>
        <fullName evidence="2">Uncharacterized protein</fullName>
    </submittedName>
</protein>
<dbReference type="AlphaFoldDB" id="A0AA40DMI2"/>
<feature type="compositionally biased region" description="Polar residues" evidence="1">
    <location>
        <begin position="35"/>
        <end position="65"/>
    </location>
</feature>
<dbReference type="EMBL" id="JAUKUA010000006">
    <property type="protein sequence ID" value="KAK0708650.1"/>
    <property type="molecule type" value="Genomic_DNA"/>
</dbReference>
<keyword evidence="3" id="KW-1185">Reference proteome</keyword>